<dbReference type="EMBL" id="CAJVPP010013391">
    <property type="protein sequence ID" value="CAG8720838.1"/>
    <property type="molecule type" value="Genomic_DNA"/>
</dbReference>
<evidence type="ECO:0000313" key="2">
    <source>
        <dbReference type="Proteomes" id="UP000789375"/>
    </source>
</evidence>
<feature type="non-terminal residue" evidence="1">
    <location>
        <position position="1"/>
    </location>
</feature>
<accession>A0A9N9I4Y9</accession>
<organism evidence="1 2">
    <name type="scientific">Funneliformis mosseae</name>
    <name type="common">Endomycorrhizal fungus</name>
    <name type="synonym">Glomus mosseae</name>
    <dbReference type="NCBI Taxonomy" id="27381"/>
    <lineage>
        <taxon>Eukaryota</taxon>
        <taxon>Fungi</taxon>
        <taxon>Fungi incertae sedis</taxon>
        <taxon>Mucoromycota</taxon>
        <taxon>Glomeromycotina</taxon>
        <taxon>Glomeromycetes</taxon>
        <taxon>Glomerales</taxon>
        <taxon>Glomeraceae</taxon>
        <taxon>Funneliformis</taxon>
    </lineage>
</organism>
<dbReference type="Proteomes" id="UP000789375">
    <property type="component" value="Unassembled WGS sequence"/>
</dbReference>
<sequence>EITKFNSLRMDGCSRKLSKSFMYEEIDCILHVIWQLQIFSSLASNYRAFDFKARSR</sequence>
<gene>
    <name evidence="1" type="ORF">FMOSSE_LOCUS14983</name>
</gene>
<reference evidence="1" key="1">
    <citation type="submission" date="2021-06" db="EMBL/GenBank/DDBJ databases">
        <authorList>
            <person name="Kallberg Y."/>
            <person name="Tangrot J."/>
            <person name="Rosling A."/>
        </authorList>
    </citation>
    <scope>NUCLEOTIDE SEQUENCE</scope>
    <source>
        <strain evidence="1">87-6 pot B 2015</strain>
    </source>
</reference>
<dbReference type="AlphaFoldDB" id="A0A9N9I4Y9"/>
<keyword evidence="2" id="KW-1185">Reference proteome</keyword>
<protein>
    <submittedName>
        <fullName evidence="1">4753_t:CDS:1</fullName>
    </submittedName>
</protein>
<name>A0A9N9I4Y9_FUNMO</name>
<proteinExistence type="predicted"/>
<comment type="caution">
    <text evidence="1">The sequence shown here is derived from an EMBL/GenBank/DDBJ whole genome shotgun (WGS) entry which is preliminary data.</text>
</comment>
<evidence type="ECO:0000313" key="1">
    <source>
        <dbReference type="EMBL" id="CAG8720838.1"/>
    </source>
</evidence>